<evidence type="ECO:0000313" key="3">
    <source>
        <dbReference type="Proteomes" id="UP000296049"/>
    </source>
</evidence>
<sequence>MTGGCVHGWGVPFPRDIPCACFQHSSGLCLQQGSLREALHKEFKCQHPPATAHISQGLRQHEVRGCPPPRGDAHRLDGAASRHRLVLPAHPRHLRHSQPTEQMRQQLAVPPPPEVLPGCLRQEMPLAPAWHPHVPRVRARLLRIPVPPPVPARCSQPGEDCPAGDRDGDSSLPTL</sequence>
<evidence type="ECO:0000256" key="1">
    <source>
        <dbReference type="SAM" id="MobiDB-lite"/>
    </source>
</evidence>
<reference evidence="3" key="1">
    <citation type="journal article" date="2013" name="Nat. Genet.">
        <title>The duck genome and transcriptome provide insight into an avian influenza virus reservoir species.</title>
        <authorList>
            <person name="Huang Y."/>
            <person name="Li Y."/>
            <person name="Burt D.W."/>
            <person name="Chen H."/>
            <person name="Zhang Y."/>
            <person name="Qian W."/>
            <person name="Kim H."/>
            <person name="Gan S."/>
            <person name="Zhao Y."/>
            <person name="Li J."/>
            <person name="Yi K."/>
            <person name="Feng H."/>
            <person name="Zhu P."/>
            <person name="Li B."/>
            <person name="Liu Q."/>
            <person name="Fairley S."/>
            <person name="Magor K.E."/>
            <person name="Du Z."/>
            <person name="Hu X."/>
            <person name="Goodman L."/>
            <person name="Tafer H."/>
            <person name="Vignal A."/>
            <person name="Lee T."/>
            <person name="Kim K.W."/>
            <person name="Sheng Z."/>
            <person name="An Y."/>
            <person name="Searle S."/>
            <person name="Herrero J."/>
            <person name="Groenen M.A."/>
            <person name="Crooijmans R.P."/>
            <person name="Faraut T."/>
            <person name="Cai Q."/>
            <person name="Webster R.G."/>
            <person name="Aldridge J.R."/>
            <person name="Warren W.C."/>
            <person name="Bartschat S."/>
            <person name="Kehr S."/>
            <person name="Marz M."/>
            <person name="Stadler P.F."/>
            <person name="Smith J."/>
            <person name="Kraus R.H."/>
            <person name="Zhao Y."/>
            <person name="Ren L."/>
            <person name="Fei J."/>
            <person name="Morisson M."/>
            <person name="Kaiser P."/>
            <person name="Griffin D.K."/>
            <person name="Rao M."/>
            <person name="Pitel F."/>
            <person name="Wang J."/>
            <person name="Li N."/>
        </authorList>
    </citation>
    <scope>NUCLEOTIDE SEQUENCE [LARGE SCALE GENOMIC DNA]</scope>
</reference>
<name>R0LT75_ANAPL</name>
<dbReference type="AlphaFoldDB" id="R0LT75"/>
<keyword evidence="3" id="KW-1185">Reference proteome</keyword>
<protein>
    <submittedName>
        <fullName evidence="2">Uncharacterized protein</fullName>
    </submittedName>
</protein>
<gene>
    <name evidence="2" type="ORF">Anapl_02418</name>
</gene>
<feature type="region of interest" description="Disordered" evidence="1">
    <location>
        <begin position="150"/>
        <end position="175"/>
    </location>
</feature>
<proteinExistence type="predicted"/>
<organism evidence="2 3">
    <name type="scientific">Anas platyrhynchos</name>
    <name type="common">Mallard</name>
    <name type="synonym">Anas boschas</name>
    <dbReference type="NCBI Taxonomy" id="8839"/>
    <lineage>
        <taxon>Eukaryota</taxon>
        <taxon>Metazoa</taxon>
        <taxon>Chordata</taxon>
        <taxon>Craniata</taxon>
        <taxon>Vertebrata</taxon>
        <taxon>Euteleostomi</taxon>
        <taxon>Archelosauria</taxon>
        <taxon>Archosauria</taxon>
        <taxon>Dinosauria</taxon>
        <taxon>Saurischia</taxon>
        <taxon>Theropoda</taxon>
        <taxon>Coelurosauria</taxon>
        <taxon>Aves</taxon>
        <taxon>Neognathae</taxon>
        <taxon>Galloanserae</taxon>
        <taxon>Anseriformes</taxon>
        <taxon>Anatidae</taxon>
        <taxon>Anatinae</taxon>
        <taxon>Anas</taxon>
    </lineage>
</organism>
<accession>R0LT75</accession>
<evidence type="ECO:0000313" key="2">
    <source>
        <dbReference type="EMBL" id="EOB03618.1"/>
    </source>
</evidence>
<dbReference type="EMBL" id="KB742845">
    <property type="protein sequence ID" value="EOB03618.1"/>
    <property type="molecule type" value="Genomic_DNA"/>
</dbReference>
<dbReference type="Proteomes" id="UP000296049">
    <property type="component" value="Unassembled WGS sequence"/>
</dbReference>